<accession>A0A7C9GTN2</accession>
<dbReference type="Gene3D" id="3.10.310.10">
    <property type="entry name" value="Diaminopimelate Epimerase, Chain A, domain 1"/>
    <property type="match status" value="2"/>
</dbReference>
<comment type="similarity">
    <text evidence="1">Belongs to the PhzF family.</text>
</comment>
<dbReference type="NCBIfam" id="TIGR00654">
    <property type="entry name" value="PhzF_family"/>
    <property type="match status" value="1"/>
</dbReference>
<dbReference type="PANTHER" id="PTHR13774">
    <property type="entry name" value="PHENAZINE BIOSYNTHESIS PROTEIN"/>
    <property type="match status" value="1"/>
</dbReference>
<proteinExistence type="inferred from homology"/>
<dbReference type="PANTHER" id="PTHR13774:SF17">
    <property type="entry name" value="PHENAZINE BIOSYNTHESIS-LIKE DOMAIN-CONTAINING PROTEIN"/>
    <property type="match status" value="1"/>
</dbReference>
<evidence type="ECO:0000313" key="5">
    <source>
        <dbReference type="Proteomes" id="UP000481327"/>
    </source>
</evidence>
<dbReference type="Proteomes" id="UP000481327">
    <property type="component" value="Unassembled WGS sequence"/>
</dbReference>
<dbReference type="InterPro" id="IPR003719">
    <property type="entry name" value="Phenazine_PhzF-like"/>
</dbReference>
<evidence type="ECO:0000256" key="3">
    <source>
        <dbReference type="PIRSR" id="PIRSR016184-1"/>
    </source>
</evidence>
<gene>
    <name evidence="4" type="ORF">F3168_04400</name>
</gene>
<feature type="active site" evidence="3">
    <location>
        <position position="47"/>
    </location>
</feature>
<evidence type="ECO:0000256" key="1">
    <source>
        <dbReference type="ARBA" id="ARBA00008270"/>
    </source>
</evidence>
<sequence>MTRIPFRQVDAFADAPFSGNPAAVMLLGEWLPDAQLQAIGQENNLAETAFLVPCADAEVADFELRWFTPAVEVALCGHATLASGHVILGSAAGMDIVRFATRRSGVLTVARADGGGLRMALPALPATDAPGAADRAAITAALGAVPAETWLRGRDHVVAVYEHASEVRALQPDFRALAKLLTGDVLFIATAIGIGDASGAQVVSRVFVPGAGIDEDSVTGSAHAVIAPYWADRLGRADFTAYQASARGGHMGCRLEGDRVVLTGRCVTTIEGEFIL</sequence>
<reference evidence="4 5" key="1">
    <citation type="submission" date="2019-09" db="EMBL/GenBank/DDBJ databases">
        <title>Polymorphobacter sp. isolated from a lake in China.</title>
        <authorList>
            <person name="Liu Z."/>
        </authorList>
    </citation>
    <scope>NUCLEOTIDE SEQUENCE [LARGE SCALE GENOMIC DNA]</scope>
    <source>
        <strain evidence="4 5">D40P</strain>
    </source>
</reference>
<name>A0A7C9GTN2_9SPHN</name>
<evidence type="ECO:0000256" key="2">
    <source>
        <dbReference type="ARBA" id="ARBA00023235"/>
    </source>
</evidence>
<dbReference type="RefSeq" id="WP_152576890.1">
    <property type="nucleotide sequence ID" value="NZ_JAATJI010000001.1"/>
</dbReference>
<keyword evidence="2 4" id="KW-0413">Isomerase</keyword>
<keyword evidence="5" id="KW-1185">Reference proteome</keyword>
<evidence type="ECO:0000313" key="4">
    <source>
        <dbReference type="EMBL" id="MQT16498.1"/>
    </source>
</evidence>
<dbReference type="SUPFAM" id="SSF54506">
    <property type="entry name" value="Diaminopimelate epimerase-like"/>
    <property type="match status" value="1"/>
</dbReference>
<dbReference type="AlphaFoldDB" id="A0A7C9GTN2"/>
<dbReference type="PIRSF" id="PIRSF016184">
    <property type="entry name" value="PhzC_PhzF"/>
    <property type="match status" value="1"/>
</dbReference>
<protein>
    <submittedName>
        <fullName evidence="4">PhzF family phenazine biosynthesis isomerase</fullName>
    </submittedName>
</protein>
<organism evidence="4 5">
    <name type="scientific">Sandarakinorhabdus fusca</name>
    <dbReference type="NCBI Taxonomy" id="1439888"/>
    <lineage>
        <taxon>Bacteria</taxon>
        <taxon>Pseudomonadati</taxon>
        <taxon>Pseudomonadota</taxon>
        <taxon>Alphaproteobacteria</taxon>
        <taxon>Sphingomonadales</taxon>
        <taxon>Sphingosinicellaceae</taxon>
        <taxon>Sandarakinorhabdus</taxon>
    </lineage>
</organism>
<comment type="caution">
    <text evidence="4">The sequence shown here is derived from an EMBL/GenBank/DDBJ whole genome shotgun (WGS) entry which is preliminary data.</text>
</comment>
<dbReference type="Pfam" id="PF02567">
    <property type="entry name" value="PhzC-PhzF"/>
    <property type="match status" value="1"/>
</dbReference>
<dbReference type="GO" id="GO:0016853">
    <property type="term" value="F:isomerase activity"/>
    <property type="evidence" value="ECO:0007669"/>
    <property type="project" value="UniProtKB-KW"/>
</dbReference>
<dbReference type="GO" id="GO:0005737">
    <property type="term" value="C:cytoplasm"/>
    <property type="evidence" value="ECO:0007669"/>
    <property type="project" value="TreeGrafter"/>
</dbReference>
<dbReference type="EMBL" id="WIOL01000001">
    <property type="protein sequence ID" value="MQT16498.1"/>
    <property type="molecule type" value="Genomic_DNA"/>
</dbReference>